<dbReference type="Proteomes" id="UP000245783">
    <property type="component" value="Unassembled WGS sequence"/>
</dbReference>
<dbReference type="Gene3D" id="3.40.50.720">
    <property type="entry name" value="NAD(P)-binding Rossmann-like Domain"/>
    <property type="match status" value="1"/>
</dbReference>
<dbReference type="SUPFAM" id="SSF55347">
    <property type="entry name" value="Glyceraldehyde-3-phosphate dehydrogenase-like, C-terminal domain"/>
    <property type="match status" value="1"/>
</dbReference>
<reference evidence="6 7" key="1">
    <citation type="journal article" date="2018" name="Mol. Biol. Evol.">
        <title>Broad Genomic Sampling Reveals a Smut Pathogenic Ancestry of the Fungal Clade Ustilaginomycotina.</title>
        <authorList>
            <person name="Kijpornyongpan T."/>
            <person name="Mondo S.J."/>
            <person name="Barry K."/>
            <person name="Sandor L."/>
            <person name="Lee J."/>
            <person name="Lipzen A."/>
            <person name="Pangilinan J."/>
            <person name="LaButti K."/>
            <person name="Hainaut M."/>
            <person name="Henrissat B."/>
            <person name="Grigoriev I.V."/>
            <person name="Spatafora J.W."/>
            <person name="Aime M.C."/>
        </authorList>
    </citation>
    <scope>NUCLEOTIDE SEQUENCE [LARGE SCALE GENOMIC DNA]</scope>
    <source>
        <strain evidence="6 7">MCA 4658</strain>
    </source>
</reference>
<comment type="similarity">
    <text evidence="1">Belongs to the Gfo/Idh/MocA family.</text>
</comment>
<dbReference type="Pfam" id="PF22725">
    <property type="entry name" value="GFO_IDH_MocA_C3"/>
    <property type="match status" value="1"/>
</dbReference>
<sequence>MSVAINANESAQAPVARGSAAPIPVALIGYGSSARTFHLPLILSSPHDFTLHTIQQRPGSKSGPDASARFPDVKIAPTFESVFDHLPKGSLVVITTANATHRDFAVHALDKGCHVVIEKPAALTNEEAESIKEAERRNGVVCTAYQNRRLDGDYLTLLSLLRPSSSDHPSPIGAPVSVESRFDRFRPLRKGGWREEKGWEEGGGVLWDLGAHLVDQALDAFGVPERITAFATSGRDASHNVEDDFLVHFHYPPSAPLPPDSIAPPPGTKLGGLRVTLSASCIASKTDEEQIRWNVCGTRGSYEKRGLDPQENQLKAGSTPLDASFGSYGDSDPLSIRLGRLTTSAAPAAVPSAGANGATPVQPLLTAQDIPTLPGTYGCYYQNVARAIRGEEKVFVSTDDIVRNTKALLLARKSVQEWRSIRWDEA</sequence>
<dbReference type="AlphaFoldDB" id="A0A316W0H1"/>
<dbReference type="PANTHER" id="PTHR43708:SF5">
    <property type="entry name" value="CONSERVED EXPRESSED OXIDOREDUCTASE (EUROFUNG)-RELATED"/>
    <property type="match status" value="1"/>
</dbReference>
<organism evidence="6 7">
    <name type="scientific">Ceraceosorus guamensis</name>
    <dbReference type="NCBI Taxonomy" id="1522189"/>
    <lineage>
        <taxon>Eukaryota</taxon>
        <taxon>Fungi</taxon>
        <taxon>Dikarya</taxon>
        <taxon>Basidiomycota</taxon>
        <taxon>Ustilaginomycotina</taxon>
        <taxon>Exobasidiomycetes</taxon>
        <taxon>Ceraceosorales</taxon>
        <taxon>Ceraceosoraceae</taxon>
        <taxon>Ceraceosorus</taxon>
    </lineage>
</organism>
<dbReference type="GO" id="GO:0000166">
    <property type="term" value="F:nucleotide binding"/>
    <property type="evidence" value="ECO:0007669"/>
    <property type="project" value="InterPro"/>
</dbReference>
<keyword evidence="7" id="KW-1185">Reference proteome</keyword>
<evidence type="ECO:0000256" key="1">
    <source>
        <dbReference type="ARBA" id="ARBA00010928"/>
    </source>
</evidence>
<dbReference type="GeneID" id="37035951"/>
<dbReference type="Pfam" id="PF01408">
    <property type="entry name" value="GFO_IDH_MocA"/>
    <property type="match status" value="1"/>
</dbReference>
<feature type="domain" description="Gfo/Idh/MocA-like oxidoreductase N-terminal" evidence="4">
    <location>
        <begin position="25"/>
        <end position="144"/>
    </location>
</feature>
<dbReference type="OrthoDB" id="446809at2759"/>
<dbReference type="InterPro" id="IPR055170">
    <property type="entry name" value="GFO_IDH_MocA-like_dom"/>
</dbReference>
<proteinExistence type="inferred from homology"/>
<dbReference type="RefSeq" id="XP_025369221.1">
    <property type="nucleotide sequence ID" value="XM_025514081.1"/>
</dbReference>
<dbReference type="EMBL" id="KZ819384">
    <property type="protein sequence ID" value="PWN42061.1"/>
    <property type="molecule type" value="Genomic_DNA"/>
</dbReference>
<dbReference type="Gene3D" id="3.30.360.10">
    <property type="entry name" value="Dihydrodipicolinate Reductase, domain 2"/>
    <property type="match status" value="1"/>
</dbReference>
<accession>A0A316W0H1</accession>
<dbReference type="STRING" id="1522189.A0A316W0H1"/>
<dbReference type="GO" id="GO:0016491">
    <property type="term" value="F:oxidoreductase activity"/>
    <property type="evidence" value="ECO:0007669"/>
    <property type="project" value="UniProtKB-KW"/>
</dbReference>
<gene>
    <name evidence="6" type="ORF">IE81DRAFT_323886</name>
</gene>
<evidence type="ECO:0000256" key="2">
    <source>
        <dbReference type="ARBA" id="ARBA00023002"/>
    </source>
</evidence>
<dbReference type="FunCoup" id="A0A316W0H1">
    <property type="interactions" value="19"/>
</dbReference>
<dbReference type="InterPro" id="IPR051317">
    <property type="entry name" value="Gfo/Idh/MocA_oxidoreduct"/>
</dbReference>
<dbReference type="InParanoid" id="A0A316W0H1"/>
<evidence type="ECO:0000256" key="3">
    <source>
        <dbReference type="SAM" id="MobiDB-lite"/>
    </source>
</evidence>
<dbReference type="InterPro" id="IPR036291">
    <property type="entry name" value="NAD(P)-bd_dom_sf"/>
</dbReference>
<feature type="region of interest" description="Disordered" evidence="3">
    <location>
        <begin position="304"/>
        <end position="326"/>
    </location>
</feature>
<dbReference type="SUPFAM" id="SSF51735">
    <property type="entry name" value="NAD(P)-binding Rossmann-fold domains"/>
    <property type="match status" value="1"/>
</dbReference>
<dbReference type="PANTHER" id="PTHR43708">
    <property type="entry name" value="CONSERVED EXPRESSED OXIDOREDUCTASE (EUROFUNG)"/>
    <property type="match status" value="1"/>
</dbReference>
<evidence type="ECO:0000313" key="6">
    <source>
        <dbReference type="EMBL" id="PWN42061.1"/>
    </source>
</evidence>
<feature type="domain" description="GFO/IDH/MocA-like oxidoreductase" evidence="5">
    <location>
        <begin position="172"/>
        <end position="303"/>
    </location>
</feature>
<protein>
    <submittedName>
        <fullName evidence="6">NAD(P)-binding protein</fullName>
    </submittedName>
</protein>
<dbReference type="InterPro" id="IPR000683">
    <property type="entry name" value="Gfo/Idh/MocA-like_OxRdtase_N"/>
</dbReference>
<name>A0A316W0H1_9BASI</name>
<evidence type="ECO:0000259" key="5">
    <source>
        <dbReference type="Pfam" id="PF22725"/>
    </source>
</evidence>
<evidence type="ECO:0000259" key="4">
    <source>
        <dbReference type="Pfam" id="PF01408"/>
    </source>
</evidence>
<evidence type="ECO:0000313" key="7">
    <source>
        <dbReference type="Proteomes" id="UP000245783"/>
    </source>
</evidence>
<keyword evidence="2" id="KW-0560">Oxidoreductase</keyword>